<dbReference type="SUPFAM" id="SSF56784">
    <property type="entry name" value="HAD-like"/>
    <property type="match status" value="1"/>
</dbReference>
<sequence length="202" mass="23188">MIKNIVFDMGNVLTEYDSARVCSRIISSEALKKKIDQTVFISPEWVLLDMGVISEEAALKRMLSRLDTEEEKHLAATCFEQWHLYNMNPKPGMGELVRELKDKGFGLYVCSNASLRLLECCGKVIPEARLFDGMLFSAEVKCMKPQKEMYGHLFTRFNIRPEESFFIDDWDLNIEGAEACGMKGYCFADGDVEKLRQVLNRF</sequence>
<organism evidence="1 2">
    <name type="scientific">Candidatus Enterocloster excrementipullorum</name>
    <dbReference type="NCBI Taxonomy" id="2838559"/>
    <lineage>
        <taxon>Bacteria</taxon>
        <taxon>Bacillati</taxon>
        <taxon>Bacillota</taxon>
        <taxon>Clostridia</taxon>
        <taxon>Lachnospirales</taxon>
        <taxon>Lachnospiraceae</taxon>
        <taxon>Enterocloster</taxon>
    </lineage>
</organism>
<dbReference type="Gene3D" id="1.10.150.240">
    <property type="entry name" value="Putative phosphatase, domain 2"/>
    <property type="match status" value="1"/>
</dbReference>
<dbReference type="AlphaFoldDB" id="A0A9D2N2P2"/>
<dbReference type="PANTHER" id="PTHR43611:SF3">
    <property type="entry name" value="FLAVIN MONONUCLEOTIDE HYDROLASE 1, CHLOROPLATIC"/>
    <property type="match status" value="1"/>
</dbReference>
<dbReference type="PRINTS" id="PR00413">
    <property type="entry name" value="HADHALOGNASE"/>
</dbReference>
<dbReference type="SFLD" id="SFLDG01129">
    <property type="entry name" value="C1.5:_HAD__Beta-PGM__Phosphata"/>
    <property type="match status" value="1"/>
</dbReference>
<dbReference type="CDD" id="cd02603">
    <property type="entry name" value="HAD_sEH-N_like"/>
    <property type="match status" value="1"/>
</dbReference>
<evidence type="ECO:0000313" key="1">
    <source>
        <dbReference type="EMBL" id="HJC06827.1"/>
    </source>
</evidence>
<dbReference type="Proteomes" id="UP000823910">
    <property type="component" value="Unassembled WGS sequence"/>
</dbReference>
<dbReference type="Pfam" id="PF00702">
    <property type="entry name" value="Hydrolase"/>
    <property type="match status" value="1"/>
</dbReference>
<dbReference type="SFLD" id="SFLDS00003">
    <property type="entry name" value="Haloacid_Dehalogenase"/>
    <property type="match status" value="1"/>
</dbReference>
<accession>A0A9D2N2P2</accession>
<dbReference type="InterPro" id="IPR036412">
    <property type="entry name" value="HAD-like_sf"/>
</dbReference>
<protein>
    <submittedName>
        <fullName evidence="1">HAD family phosphatase</fullName>
    </submittedName>
</protein>
<dbReference type="PANTHER" id="PTHR43611">
    <property type="entry name" value="ALPHA-D-GLUCOSE 1-PHOSPHATE PHOSPHATASE"/>
    <property type="match status" value="1"/>
</dbReference>
<proteinExistence type="predicted"/>
<dbReference type="Gene3D" id="3.40.50.1000">
    <property type="entry name" value="HAD superfamily/HAD-like"/>
    <property type="match status" value="1"/>
</dbReference>
<reference evidence="1" key="2">
    <citation type="submission" date="2021-04" db="EMBL/GenBank/DDBJ databases">
        <authorList>
            <person name="Gilroy R."/>
        </authorList>
    </citation>
    <scope>NUCLEOTIDE SEQUENCE</scope>
    <source>
        <strain evidence="1">CHK180-15479</strain>
    </source>
</reference>
<gene>
    <name evidence="1" type="ORF">H9704_11855</name>
</gene>
<dbReference type="InterPro" id="IPR023214">
    <property type="entry name" value="HAD_sf"/>
</dbReference>
<evidence type="ECO:0000313" key="2">
    <source>
        <dbReference type="Proteomes" id="UP000823910"/>
    </source>
</evidence>
<comment type="caution">
    <text evidence="1">The sequence shown here is derived from an EMBL/GenBank/DDBJ whole genome shotgun (WGS) entry which is preliminary data.</text>
</comment>
<name>A0A9D2N2P2_9FIRM</name>
<reference evidence="1" key="1">
    <citation type="journal article" date="2021" name="PeerJ">
        <title>Extensive microbial diversity within the chicken gut microbiome revealed by metagenomics and culture.</title>
        <authorList>
            <person name="Gilroy R."/>
            <person name="Ravi A."/>
            <person name="Getino M."/>
            <person name="Pursley I."/>
            <person name="Horton D.L."/>
            <person name="Alikhan N.F."/>
            <person name="Baker D."/>
            <person name="Gharbi K."/>
            <person name="Hall N."/>
            <person name="Watson M."/>
            <person name="Adriaenssens E.M."/>
            <person name="Foster-Nyarko E."/>
            <person name="Jarju S."/>
            <person name="Secka A."/>
            <person name="Antonio M."/>
            <person name="Oren A."/>
            <person name="Chaudhuri R.R."/>
            <person name="La Ragione R."/>
            <person name="Hildebrand F."/>
            <person name="Pallen M.J."/>
        </authorList>
    </citation>
    <scope>NUCLEOTIDE SEQUENCE</scope>
    <source>
        <strain evidence="1">CHK180-15479</strain>
    </source>
</reference>
<dbReference type="NCBIfam" id="TIGR01509">
    <property type="entry name" value="HAD-SF-IA-v3"/>
    <property type="match status" value="1"/>
</dbReference>
<dbReference type="InterPro" id="IPR006439">
    <property type="entry name" value="HAD-SF_hydro_IA"/>
</dbReference>
<dbReference type="InterPro" id="IPR023198">
    <property type="entry name" value="PGP-like_dom2"/>
</dbReference>
<dbReference type="EMBL" id="DWWT01000063">
    <property type="protein sequence ID" value="HJC06827.1"/>
    <property type="molecule type" value="Genomic_DNA"/>
</dbReference>